<dbReference type="InterPro" id="IPR050834">
    <property type="entry name" value="Glycosyltransf_2"/>
</dbReference>
<dbReference type="AlphaFoldDB" id="A0A845MJU8"/>
<comment type="caution">
    <text evidence="2">The sequence shown here is derived from an EMBL/GenBank/DDBJ whole genome shotgun (WGS) entry which is preliminary data.</text>
</comment>
<dbReference type="PANTHER" id="PTHR43685">
    <property type="entry name" value="GLYCOSYLTRANSFERASE"/>
    <property type="match status" value="1"/>
</dbReference>
<evidence type="ECO:0000313" key="3">
    <source>
        <dbReference type="Proteomes" id="UP000445696"/>
    </source>
</evidence>
<organism evidence="2 3">
    <name type="scientific">Sneathiella chungangensis</name>
    <dbReference type="NCBI Taxonomy" id="1418234"/>
    <lineage>
        <taxon>Bacteria</taxon>
        <taxon>Pseudomonadati</taxon>
        <taxon>Pseudomonadota</taxon>
        <taxon>Alphaproteobacteria</taxon>
        <taxon>Sneathiellales</taxon>
        <taxon>Sneathiellaceae</taxon>
        <taxon>Sneathiella</taxon>
    </lineage>
</organism>
<protein>
    <submittedName>
        <fullName evidence="2">Glycosyltransferase</fullName>
    </submittedName>
</protein>
<evidence type="ECO:0000313" key="2">
    <source>
        <dbReference type="EMBL" id="MZR23965.1"/>
    </source>
</evidence>
<dbReference type="PANTHER" id="PTHR43685:SF11">
    <property type="entry name" value="GLYCOSYLTRANSFERASE TAGX-RELATED"/>
    <property type="match status" value="1"/>
</dbReference>
<name>A0A845MJU8_9PROT</name>
<evidence type="ECO:0000259" key="1">
    <source>
        <dbReference type="Pfam" id="PF00535"/>
    </source>
</evidence>
<feature type="domain" description="Glycosyltransferase 2-like" evidence="1">
    <location>
        <begin position="7"/>
        <end position="116"/>
    </location>
</feature>
<dbReference type="Gene3D" id="3.90.550.10">
    <property type="entry name" value="Spore Coat Polysaccharide Biosynthesis Protein SpsA, Chain A"/>
    <property type="match status" value="1"/>
</dbReference>
<reference evidence="2 3" key="1">
    <citation type="journal article" date="2014" name="Int. J. Syst. Evol. Microbiol.">
        <title>Sneathiella chungangensis sp. nov., isolated from a marine sand, and emended description of the genus Sneathiella.</title>
        <authorList>
            <person name="Siamphan C."/>
            <person name="Kim H."/>
            <person name="Lee J.S."/>
            <person name="Kim W."/>
        </authorList>
    </citation>
    <scope>NUCLEOTIDE SEQUENCE [LARGE SCALE GENOMIC DNA]</scope>
    <source>
        <strain evidence="2 3">KCTC 32476</strain>
    </source>
</reference>
<dbReference type="EMBL" id="WTVA01000015">
    <property type="protein sequence ID" value="MZR23965.1"/>
    <property type="molecule type" value="Genomic_DNA"/>
</dbReference>
<dbReference type="RefSeq" id="WP_161340432.1">
    <property type="nucleotide sequence ID" value="NZ_JBHSDG010000003.1"/>
</dbReference>
<keyword evidence="2" id="KW-0808">Transferase</keyword>
<proteinExistence type="predicted"/>
<dbReference type="Pfam" id="PF00535">
    <property type="entry name" value="Glycos_transf_2"/>
    <property type="match status" value="1"/>
</dbReference>
<dbReference type="InterPro" id="IPR001173">
    <property type="entry name" value="Glyco_trans_2-like"/>
</dbReference>
<dbReference type="CDD" id="cd00761">
    <property type="entry name" value="Glyco_tranf_GTA_type"/>
    <property type="match status" value="1"/>
</dbReference>
<keyword evidence="3" id="KW-1185">Reference proteome</keyword>
<gene>
    <name evidence="2" type="ORF">GQF03_16645</name>
</gene>
<dbReference type="SUPFAM" id="SSF53448">
    <property type="entry name" value="Nucleotide-diphospho-sugar transferases"/>
    <property type="match status" value="1"/>
</dbReference>
<dbReference type="OrthoDB" id="9807795at2"/>
<dbReference type="InterPro" id="IPR029044">
    <property type="entry name" value="Nucleotide-diphossugar_trans"/>
</dbReference>
<accession>A0A845MJU8</accession>
<sequence>MASETISIIIPAYNSSGTICETVDAVLNQTRVPDEIIVVDDCGPDDLPAALGERMKHITYIRHETNTGVAGARNTGFLASTGSLISFHDGDDILFPKFMETASRVLAERPDIQLCFGAFHSAFDDQIPSITDRDIPENPELTIYKAGEILQAYLYDATSPLINFGLTRRSTLEQILKDGCVLDPANRMTPDFNYMLELFVQFNLAFIENPCGIWRLRANSLSQDQLAMWESRVHSLTSVLKAISSRPVAKKSVELLEENQRASVRYCGKLLALSGKKSAALKVLLKEFFAHPRIKTAALFVLIALGLRYRKQEQKEGDWRGSRIK</sequence>
<dbReference type="Proteomes" id="UP000445696">
    <property type="component" value="Unassembled WGS sequence"/>
</dbReference>
<dbReference type="GO" id="GO:0016740">
    <property type="term" value="F:transferase activity"/>
    <property type="evidence" value="ECO:0007669"/>
    <property type="project" value="UniProtKB-KW"/>
</dbReference>